<dbReference type="PRINTS" id="PR00080">
    <property type="entry name" value="SDRFAMILY"/>
</dbReference>
<dbReference type="Proteomes" id="UP000182491">
    <property type="component" value="Unassembled WGS sequence"/>
</dbReference>
<dbReference type="EMBL" id="FPCA01000001">
    <property type="protein sequence ID" value="SFU37570.1"/>
    <property type="molecule type" value="Genomic_DNA"/>
</dbReference>
<dbReference type="PANTHER" id="PTHR42760:SF40">
    <property type="entry name" value="3-OXOACYL-[ACYL-CARRIER-PROTEIN] REDUCTASE, CHLOROPLASTIC"/>
    <property type="match status" value="1"/>
</dbReference>
<dbReference type="PANTHER" id="PTHR42760">
    <property type="entry name" value="SHORT-CHAIN DEHYDROGENASES/REDUCTASES FAMILY MEMBER"/>
    <property type="match status" value="1"/>
</dbReference>
<dbReference type="RefSeq" id="WP_068839320.1">
    <property type="nucleotide sequence ID" value="NZ_BMXC01000001.1"/>
</dbReference>
<organism evidence="2 3">
    <name type="scientific">Pontibacter akesuensis</name>
    <dbReference type="NCBI Taxonomy" id="388950"/>
    <lineage>
        <taxon>Bacteria</taxon>
        <taxon>Pseudomonadati</taxon>
        <taxon>Bacteroidota</taxon>
        <taxon>Cytophagia</taxon>
        <taxon>Cytophagales</taxon>
        <taxon>Hymenobacteraceae</taxon>
        <taxon>Pontibacter</taxon>
    </lineage>
</organism>
<evidence type="ECO:0000313" key="3">
    <source>
        <dbReference type="Proteomes" id="UP000182491"/>
    </source>
</evidence>
<dbReference type="PRINTS" id="PR00081">
    <property type="entry name" value="GDHRDH"/>
</dbReference>
<evidence type="ECO:0000256" key="1">
    <source>
        <dbReference type="ARBA" id="ARBA00006484"/>
    </source>
</evidence>
<protein>
    <submittedName>
        <fullName evidence="2">Gluconate 5-dehydrogenase</fullName>
    </submittedName>
</protein>
<proteinExistence type="inferred from homology"/>
<reference evidence="3" key="1">
    <citation type="submission" date="2016-10" db="EMBL/GenBank/DDBJ databases">
        <authorList>
            <person name="Varghese N."/>
        </authorList>
    </citation>
    <scope>NUCLEOTIDE SEQUENCE [LARGE SCALE GENOMIC DNA]</scope>
    <source>
        <strain evidence="3">DSM 18820</strain>
    </source>
</reference>
<dbReference type="SUPFAM" id="SSF51735">
    <property type="entry name" value="NAD(P)-binding Rossmann-fold domains"/>
    <property type="match status" value="1"/>
</dbReference>
<dbReference type="Pfam" id="PF13561">
    <property type="entry name" value="adh_short_C2"/>
    <property type="match status" value="1"/>
</dbReference>
<sequence>MAENLNNPLSSLFSLEGKVALVTGGYGHLGTAISEGLAEAGATVFVLGRSEEKFSKAFEERAQLRFQYCDISDTQSIKSAFAAAQAAAGKLDVLVNSAVYSKGQAPENLTDEEWSSGIDGNLNSVYRCIREIIPYLKYKGGRIINVSSMYGMVSPDFHIYKDSPAFLNPPHYGAAKAGVLQLTRYFACYLGKYGITVNTVTPGPFPGEAVQQDEPFMQHLKHKNPLGRIGKPDELKGAFVYLASDASSFMTGQNMVIDGGWTAW</sequence>
<comment type="similarity">
    <text evidence="1">Belongs to the short-chain dehydrogenases/reductases (SDR) family.</text>
</comment>
<dbReference type="AlphaFoldDB" id="A0A1I7FN14"/>
<dbReference type="GO" id="GO:0016616">
    <property type="term" value="F:oxidoreductase activity, acting on the CH-OH group of donors, NAD or NADP as acceptor"/>
    <property type="evidence" value="ECO:0007669"/>
    <property type="project" value="TreeGrafter"/>
</dbReference>
<accession>A0A1I7FN14</accession>
<evidence type="ECO:0000313" key="2">
    <source>
        <dbReference type="EMBL" id="SFU37570.1"/>
    </source>
</evidence>
<dbReference type="Gene3D" id="3.40.50.720">
    <property type="entry name" value="NAD(P)-binding Rossmann-like Domain"/>
    <property type="match status" value="1"/>
</dbReference>
<name>A0A1I7FN14_9BACT</name>
<gene>
    <name evidence="2" type="ORF">SAMN04487941_0335</name>
</gene>
<dbReference type="OrthoDB" id="9804104at2"/>
<dbReference type="InterPro" id="IPR036291">
    <property type="entry name" value="NAD(P)-bd_dom_sf"/>
</dbReference>
<dbReference type="FunFam" id="3.40.50.720:FF:000084">
    <property type="entry name" value="Short-chain dehydrogenase reductase"/>
    <property type="match status" value="1"/>
</dbReference>
<keyword evidence="3" id="KW-1185">Reference proteome</keyword>
<dbReference type="InterPro" id="IPR002347">
    <property type="entry name" value="SDR_fam"/>
</dbReference>
<dbReference type="GO" id="GO:0030497">
    <property type="term" value="P:fatty acid elongation"/>
    <property type="evidence" value="ECO:0007669"/>
    <property type="project" value="TreeGrafter"/>
</dbReference>
<dbReference type="STRING" id="388950.GCA_001611675_03470"/>